<protein>
    <submittedName>
        <fullName evidence="2">Uncharacterized protein</fullName>
    </submittedName>
</protein>
<dbReference type="EMBL" id="BTGU01000008">
    <property type="protein sequence ID" value="GMN38856.1"/>
    <property type="molecule type" value="Genomic_DNA"/>
</dbReference>
<feature type="transmembrane region" description="Helical" evidence="1">
    <location>
        <begin position="84"/>
        <end position="102"/>
    </location>
</feature>
<reference evidence="2" key="1">
    <citation type="submission" date="2023-07" db="EMBL/GenBank/DDBJ databases">
        <title>draft genome sequence of fig (Ficus carica).</title>
        <authorList>
            <person name="Takahashi T."/>
            <person name="Nishimura K."/>
        </authorList>
    </citation>
    <scope>NUCLEOTIDE SEQUENCE</scope>
</reference>
<accession>A0AA88AEG5</accession>
<name>A0AA88AEG5_FICCA</name>
<dbReference type="Proteomes" id="UP001187192">
    <property type="component" value="Unassembled WGS sequence"/>
</dbReference>
<dbReference type="AlphaFoldDB" id="A0AA88AEG5"/>
<dbReference type="Gramene" id="FCD_00011383-RA">
    <property type="protein sequence ID" value="FCD_00011383-RA:cds"/>
    <property type="gene ID" value="FCD_00011383"/>
</dbReference>
<organism evidence="2 3">
    <name type="scientific">Ficus carica</name>
    <name type="common">Common fig</name>
    <dbReference type="NCBI Taxonomy" id="3494"/>
    <lineage>
        <taxon>Eukaryota</taxon>
        <taxon>Viridiplantae</taxon>
        <taxon>Streptophyta</taxon>
        <taxon>Embryophyta</taxon>
        <taxon>Tracheophyta</taxon>
        <taxon>Spermatophyta</taxon>
        <taxon>Magnoliopsida</taxon>
        <taxon>eudicotyledons</taxon>
        <taxon>Gunneridae</taxon>
        <taxon>Pentapetalae</taxon>
        <taxon>rosids</taxon>
        <taxon>fabids</taxon>
        <taxon>Rosales</taxon>
        <taxon>Moraceae</taxon>
        <taxon>Ficeae</taxon>
        <taxon>Ficus</taxon>
    </lineage>
</organism>
<evidence type="ECO:0000256" key="1">
    <source>
        <dbReference type="SAM" id="Phobius"/>
    </source>
</evidence>
<keyword evidence="3" id="KW-1185">Reference proteome</keyword>
<comment type="caution">
    <text evidence="2">The sequence shown here is derived from an EMBL/GenBank/DDBJ whole genome shotgun (WGS) entry which is preliminary data.</text>
</comment>
<gene>
    <name evidence="2" type="ORF">TIFTF001_008087</name>
</gene>
<feature type="transmembrane region" description="Helical" evidence="1">
    <location>
        <begin position="61"/>
        <end position="78"/>
    </location>
</feature>
<proteinExistence type="predicted"/>
<feature type="transmembrane region" description="Helical" evidence="1">
    <location>
        <begin position="29"/>
        <end position="49"/>
    </location>
</feature>
<keyword evidence="1" id="KW-0812">Transmembrane</keyword>
<evidence type="ECO:0000313" key="3">
    <source>
        <dbReference type="Proteomes" id="UP001187192"/>
    </source>
</evidence>
<keyword evidence="1" id="KW-1133">Transmembrane helix</keyword>
<keyword evidence="1" id="KW-0472">Membrane</keyword>
<sequence>MLGLTLQTVLTLTLTSSSGTSLTSLPIQLPTVAMVIVFAVFYIAMLLLNAYPRAANTLDKLATVVAMMGFFLMSIILLPSHFKWIGWLAFALCSLASIASFVE</sequence>
<evidence type="ECO:0000313" key="2">
    <source>
        <dbReference type="EMBL" id="GMN38856.1"/>
    </source>
</evidence>